<proteinExistence type="predicted"/>
<accession>A0A9P5THC4</accession>
<comment type="caution">
    <text evidence="2">The sequence shown here is derived from an EMBL/GenBank/DDBJ whole genome shotgun (WGS) entry which is preliminary data.</text>
</comment>
<dbReference type="OrthoDB" id="2686745at2759"/>
<feature type="region of interest" description="Disordered" evidence="1">
    <location>
        <begin position="110"/>
        <end position="157"/>
    </location>
</feature>
<gene>
    <name evidence="2" type="ORF">CPB84DRAFT_1752435</name>
</gene>
<dbReference type="Proteomes" id="UP000724874">
    <property type="component" value="Unassembled WGS sequence"/>
</dbReference>
<evidence type="ECO:0000313" key="3">
    <source>
        <dbReference type="Proteomes" id="UP000724874"/>
    </source>
</evidence>
<sequence length="262" mass="28775">MPVSRLNIFDSSDCNNLRKSNGAGGFQRSSGCNHKRYAEQYLQMADAYKNVAIRVEVAVPDKFQVNDQGQISELDQGMGSEAGSVQMYTLRNTAESTAPEDSLYYTKDLNAGNESSYSDEQDISPSQPGDANDEPFPAICVKIPKPNGEPGRPRSGGYNLDEELGAWDADTLSSVNSYVKAKAKQILNLTRSYSKQDPHKIAEVCFLRYTGSMLGSIDAERGSLAMSSAARYESKFPVCKQNWQNGAWVGNVYAATSFRTRV</sequence>
<dbReference type="AlphaFoldDB" id="A0A9P5THC4"/>
<protein>
    <submittedName>
        <fullName evidence="2">Uncharacterized protein</fullName>
    </submittedName>
</protein>
<reference evidence="2" key="1">
    <citation type="submission" date="2020-11" db="EMBL/GenBank/DDBJ databases">
        <authorList>
            <consortium name="DOE Joint Genome Institute"/>
            <person name="Ahrendt S."/>
            <person name="Riley R."/>
            <person name="Andreopoulos W."/>
            <person name="LaButti K."/>
            <person name="Pangilinan J."/>
            <person name="Ruiz-duenas F.J."/>
            <person name="Barrasa J.M."/>
            <person name="Sanchez-Garcia M."/>
            <person name="Camarero S."/>
            <person name="Miyauchi S."/>
            <person name="Serrano A."/>
            <person name="Linde D."/>
            <person name="Babiker R."/>
            <person name="Drula E."/>
            <person name="Ayuso-Fernandez I."/>
            <person name="Pacheco R."/>
            <person name="Padilla G."/>
            <person name="Ferreira P."/>
            <person name="Barriuso J."/>
            <person name="Kellner H."/>
            <person name="Castanera R."/>
            <person name="Alfaro M."/>
            <person name="Ramirez L."/>
            <person name="Pisabarro A.G."/>
            <person name="Kuo A."/>
            <person name="Tritt A."/>
            <person name="Lipzen A."/>
            <person name="He G."/>
            <person name="Yan M."/>
            <person name="Ng V."/>
            <person name="Cullen D."/>
            <person name="Martin F."/>
            <person name="Rosso M.-N."/>
            <person name="Henrissat B."/>
            <person name="Hibbett D."/>
            <person name="Martinez A.T."/>
            <person name="Grigoriev I.V."/>
        </authorList>
    </citation>
    <scope>NUCLEOTIDE SEQUENCE</scope>
    <source>
        <strain evidence="2">AH 44721</strain>
    </source>
</reference>
<organism evidence="2 3">
    <name type="scientific">Gymnopilus junonius</name>
    <name type="common">Spectacular rustgill mushroom</name>
    <name type="synonym">Gymnopilus spectabilis subsp. junonius</name>
    <dbReference type="NCBI Taxonomy" id="109634"/>
    <lineage>
        <taxon>Eukaryota</taxon>
        <taxon>Fungi</taxon>
        <taxon>Dikarya</taxon>
        <taxon>Basidiomycota</taxon>
        <taxon>Agaricomycotina</taxon>
        <taxon>Agaricomycetes</taxon>
        <taxon>Agaricomycetidae</taxon>
        <taxon>Agaricales</taxon>
        <taxon>Agaricineae</taxon>
        <taxon>Hymenogastraceae</taxon>
        <taxon>Gymnopilus</taxon>
    </lineage>
</organism>
<evidence type="ECO:0000256" key="1">
    <source>
        <dbReference type="SAM" id="MobiDB-lite"/>
    </source>
</evidence>
<name>A0A9P5THC4_GYMJU</name>
<keyword evidence="3" id="KW-1185">Reference proteome</keyword>
<evidence type="ECO:0000313" key="2">
    <source>
        <dbReference type="EMBL" id="KAF8876366.1"/>
    </source>
</evidence>
<dbReference type="EMBL" id="JADNYJ010000183">
    <property type="protein sequence ID" value="KAF8876366.1"/>
    <property type="molecule type" value="Genomic_DNA"/>
</dbReference>